<accession>A0A1A8KW99</accession>
<reference evidence="2" key="2">
    <citation type="submission" date="2016-06" db="EMBL/GenBank/DDBJ databases">
        <title>The genome of a short-lived fish provides insights into sex chromosome evolution and the genetic control of aging.</title>
        <authorList>
            <person name="Reichwald K."/>
            <person name="Felder M."/>
            <person name="Petzold A."/>
            <person name="Koch P."/>
            <person name="Groth M."/>
            <person name="Platzer M."/>
        </authorList>
    </citation>
    <scope>NUCLEOTIDE SEQUENCE</scope>
    <source>
        <tissue evidence="2">Brain</tissue>
    </source>
</reference>
<feature type="non-terminal residue" evidence="2">
    <location>
        <position position="81"/>
    </location>
</feature>
<reference evidence="2" key="1">
    <citation type="submission" date="2016-05" db="EMBL/GenBank/DDBJ databases">
        <authorList>
            <person name="Lavstsen T."/>
            <person name="Jespersen J.S."/>
        </authorList>
    </citation>
    <scope>NUCLEOTIDE SEQUENCE</scope>
    <source>
        <tissue evidence="2">Brain</tissue>
    </source>
</reference>
<feature type="region of interest" description="Disordered" evidence="1">
    <location>
        <begin position="1"/>
        <end position="31"/>
    </location>
</feature>
<feature type="non-terminal residue" evidence="2">
    <location>
        <position position="1"/>
    </location>
</feature>
<organism evidence="2">
    <name type="scientific">Nothobranchius kuhntae</name>
    <name type="common">Beira killifish</name>
    <dbReference type="NCBI Taxonomy" id="321403"/>
    <lineage>
        <taxon>Eukaryota</taxon>
        <taxon>Metazoa</taxon>
        <taxon>Chordata</taxon>
        <taxon>Craniata</taxon>
        <taxon>Vertebrata</taxon>
        <taxon>Euteleostomi</taxon>
        <taxon>Actinopterygii</taxon>
        <taxon>Neopterygii</taxon>
        <taxon>Teleostei</taxon>
        <taxon>Neoteleostei</taxon>
        <taxon>Acanthomorphata</taxon>
        <taxon>Ovalentaria</taxon>
        <taxon>Atherinomorphae</taxon>
        <taxon>Cyprinodontiformes</taxon>
        <taxon>Nothobranchiidae</taxon>
        <taxon>Nothobranchius</taxon>
    </lineage>
</organism>
<gene>
    <name evidence="2" type="primary">ZNF516</name>
</gene>
<sequence>RYTRRRPKMFNSPSRARASEARRRKIRNPTSASTVISTLLTPRCSSPTCTVSTWVPAANTAPLWTISAKVAPEPQDTWTTS</sequence>
<dbReference type="AlphaFoldDB" id="A0A1A8KW99"/>
<dbReference type="EMBL" id="HAEE01016396">
    <property type="protein sequence ID" value="SBR36446.1"/>
    <property type="molecule type" value="Transcribed_RNA"/>
</dbReference>
<name>A0A1A8KW99_NOTKU</name>
<protein>
    <submittedName>
        <fullName evidence="2">Zinc finger protein 516</fullName>
    </submittedName>
</protein>
<evidence type="ECO:0000313" key="2">
    <source>
        <dbReference type="EMBL" id="SBR36446.1"/>
    </source>
</evidence>
<proteinExistence type="predicted"/>
<evidence type="ECO:0000256" key="1">
    <source>
        <dbReference type="SAM" id="MobiDB-lite"/>
    </source>
</evidence>